<organism evidence="10 11">
    <name type="scientific">Candidatus Kerfeldbacteria bacterium CG15_BIG_FIL_POST_REV_8_21_14_020_45_12</name>
    <dbReference type="NCBI Taxonomy" id="2014247"/>
    <lineage>
        <taxon>Bacteria</taxon>
        <taxon>Candidatus Kerfeldiibacteriota</taxon>
    </lineage>
</organism>
<comment type="caution">
    <text evidence="10">The sequence shown here is derived from an EMBL/GenBank/DDBJ whole genome shotgun (WGS) entry which is preliminary data.</text>
</comment>
<evidence type="ECO:0000256" key="2">
    <source>
        <dbReference type="ARBA" id="ARBA00006490"/>
    </source>
</evidence>
<evidence type="ECO:0000256" key="4">
    <source>
        <dbReference type="ARBA" id="ARBA00022723"/>
    </source>
</evidence>
<dbReference type="PANTHER" id="PTHR11601">
    <property type="entry name" value="CYSTEINE DESULFURYLASE FAMILY MEMBER"/>
    <property type="match status" value="1"/>
</dbReference>
<evidence type="ECO:0000256" key="5">
    <source>
        <dbReference type="ARBA" id="ARBA00022898"/>
    </source>
</evidence>
<proteinExistence type="inferred from homology"/>
<gene>
    <name evidence="10" type="ORF">COW24_03030</name>
</gene>
<dbReference type="GO" id="GO:0051536">
    <property type="term" value="F:iron-sulfur cluster binding"/>
    <property type="evidence" value="ECO:0007669"/>
    <property type="project" value="UniProtKB-KW"/>
</dbReference>
<dbReference type="Gene3D" id="3.40.640.10">
    <property type="entry name" value="Type I PLP-dependent aspartate aminotransferase-like (Major domain)"/>
    <property type="match status" value="1"/>
</dbReference>
<evidence type="ECO:0000256" key="3">
    <source>
        <dbReference type="ARBA" id="ARBA00022679"/>
    </source>
</evidence>
<comment type="cofactor">
    <cofactor evidence="1">
        <name>pyridoxal 5'-phosphate</name>
        <dbReference type="ChEBI" id="CHEBI:597326"/>
    </cofactor>
</comment>
<evidence type="ECO:0000256" key="6">
    <source>
        <dbReference type="ARBA" id="ARBA00023004"/>
    </source>
</evidence>
<dbReference type="PIRSF" id="PIRSF005572">
    <property type="entry name" value="NifS"/>
    <property type="match status" value="1"/>
</dbReference>
<comment type="catalytic activity">
    <reaction evidence="8">
        <text>(sulfur carrier)-H + L-cysteine = (sulfur carrier)-SH + L-alanine</text>
        <dbReference type="Rhea" id="RHEA:43892"/>
        <dbReference type="Rhea" id="RHEA-COMP:14737"/>
        <dbReference type="Rhea" id="RHEA-COMP:14739"/>
        <dbReference type="ChEBI" id="CHEBI:29917"/>
        <dbReference type="ChEBI" id="CHEBI:35235"/>
        <dbReference type="ChEBI" id="CHEBI:57972"/>
        <dbReference type="ChEBI" id="CHEBI:64428"/>
        <dbReference type="EC" id="2.8.1.7"/>
    </reaction>
</comment>
<dbReference type="GO" id="GO:0046872">
    <property type="term" value="F:metal ion binding"/>
    <property type="evidence" value="ECO:0007669"/>
    <property type="project" value="UniProtKB-KW"/>
</dbReference>
<dbReference type="Proteomes" id="UP000230292">
    <property type="component" value="Unassembled WGS sequence"/>
</dbReference>
<evidence type="ECO:0000259" key="9">
    <source>
        <dbReference type="Pfam" id="PF00266"/>
    </source>
</evidence>
<reference evidence="10 11" key="1">
    <citation type="submission" date="2017-09" db="EMBL/GenBank/DDBJ databases">
        <title>Depth-based differentiation of microbial function through sediment-hosted aquifers and enrichment of novel symbionts in the deep terrestrial subsurface.</title>
        <authorList>
            <person name="Probst A.J."/>
            <person name="Ladd B."/>
            <person name="Jarett J.K."/>
            <person name="Geller-Mcgrath D.E."/>
            <person name="Sieber C.M."/>
            <person name="Emerson J.B."/>
            <person name="Anantharaman K."/>
            <person name="Thomas B.C."/>
            <person name="Malmstrom R."/>
            <person name="Stieglmeier M."/>
            <person name="Klingl A."/>
            <person name="Woyke T."/>
            <person name="Ryan C.M."/>
            <person name="Banfield J.F."/>
        </authorList>
    </citation>
    <scope>NUCLEOTIDE SEQUENCE [LARGE SCALE GENOMIC DNA]</scope>
    <source>
        <strain evidence="10">CG15_BIG_FIL_POST_REV_8_21_14_020_45_12</strain>
    </source>
</reference>
<dbReference type="Gene3D" id="1.10.260.50">
    <property type="match status" value="1"/>
</dbReference>
<comment type="similarity">
    <text evidence="2">Belongs to the class-V pyridoxal-phosphate-dependent aminotransferase family. NifS/IscS subfamily.</text>
</comment>
<feature type="domain" description="Aminotransferase class V" evidence="9">
    <location>
        <begin position="9"/>
        <end position="371"/>
    </location>
</feature>
<dbReference type="InterPro" id="IPR016454">
    <property type="entry name" value="Cysteine_dSase"/>
</dbReference>
<evidence type="ECO:0000313" key="10">
    <source>
        <dbReference type="EMBL" id="PIW36906.1"/>
    </source>
</evidence>
<dbReference type="AlphaFoldDB" id="A0A2M7H3U9"/>
<dbReference type="EMBL" id="PFGC01000037">
    <property type="protein sequence ID" value="PIW36906.1"/>
    <property type="molecule type" value="Genomic_DNA"/>
</dbReference>
<dbReference type="SUPFAM" id="SSF53383">
    <property type="entry name" value="PLP-dependent transferases"/>
    <property type="match status" value="1"/>
</dbReference>
<evidence type="ECO:0000313" key="11">
    <source>
        <dbReference type="Proteomes" id="UP000230292"/>
    </source>
</evidence>
<dbReference type="InterPro" id="IPR000192">
    <property type="entry name" value="Aminotrans_V_dom"/>
</dbReference>
<dbReference type="PANTHER" id="PTHR11601:SF34">
    <property type="entry name" value="CYSTEINE DESULFURASE"/>
    <property type="match status" value="1"/>
</dbReference>
<keyword evidence="7" id="KW-0411">Iron-sulfur</keyword>
<dbReference type="InterPro" id="IPR015424">
    <property type="entry name" value="PyrdxlP-dep_Trfase"/>
</dbReference>
<sequence length="384" mass="40640">MNTVSKEIIYLDHAATTPVREEVAAAMLSWQAVEFGNPSSQYSLGYSARQALDDARAQVAAALGCSPQEVVFTGGGTESANLAVLGSARFIGQGSVVTTAIEHAAVLDSCQQLEREGFTRKIVKVPKNGIVDAHSVAAMVDESTVLVSVMLANNEIGTIQPVSKIVQAVKAKNPKTLVHTDACQATGSLSINVDELGVDLLTLNSSKIYGPKGVGALYVKRGVKLQPLMFGGDQEQSLRPGTENVSGIVGFGLAVELAVAERETESERLSKLRDELIDELIQKIPGAELNGAREPRLPNNINIFFPNIDGEALLVYLNQAGVAASLGSACAAGSLDPSHVLLALGYSKADARRSLRLTLGRATTSQQIDRVIKIVVDIINKVTQ</sequence>
<name>A0A2M7H3U9_9BACT</name>
<dbReference type="InterPro" id="IPR015422">
    <property type="entry name" value="PyrdxlP-dep_Trfase_small"/>
</dbReference>
<accession>A0A2M7H3U9</accession>
<evidence type="ECO:0000256" key="1">
    <source>
        <dbReference type="ARBA" id="ARBA00001933"/>
    </source>
</evidence>
<dbReference type="Pfam" id="PF00266">
    <property type="entry name" value="Aminotran_5"/>
    <property type="match status" value="1"/>
</dbReference>
<keyword evidence="4" id="KW-0479">Metal-binding</keyword>
<evidence type="ECO:0000256" key="7">
    <source>
        <dbReference type="ARBA" id="ARBA00023014"/>
    </source>
</evidence>
<protein>
    <submittedName>
        <fullName evidence="10">Cysteine desulfurase NifS</fullName>
    </submittedName>
</protein>
<keyword evidence="5" id="KW-0663">Pyridoxal phosphate</keyword>
<dbReference type="InterPro" id="IPR015421">
    <property type="entry name" value="PyrdxlP-dep_Trfase_major"/>
</dbReference>
<keyword evidence="6" id="KW-0408">Iron</keyword>
<dbReference type="Gene3D" id="3.90.1150.10">
    <property type="entry name" value="Aspartate Aminotransferase, domain 1"/>
    <property type="match status" value="1"/>
</dbReference>
<evidence type="ECO:0000256" key="8">
    <source>
        <dbReference type="ARBA" id="ARBA00050776"/>
    </source>
</evidence>
<dbReference type="GO" id="GO:0031071">
    <property type="term" value="F:cysteine desulfurase activity"/>
    <property type="evidence" value="ECO:0007669"/>
    <property type="project" value="UniProtKB-EC"/>
</dbReference>
<keyword evidence="3" id="KW-0808">Transferase</keyword>